<organism evidence="1 2">
    <name type="scientific">Rotaria socialis</name>
    <dbReference type="NCBI Taxonomy" id="392032"/>
    <lineage>
        <taxon>Eukaryota</taxon>
        <taxon>Metazoa</taxon>
        <taxon>Spiralia</taxon>
        <taxon>Gnathifera</taxon>
        <taxon>Rotifera</taxon>
        <taxon>Eurotatoria</taxon>
        <taxon>Bdelloidea</taxon>
        <taxon>Philodinida</taxon>
        <taxon>Philodinidae</taxon>
        <taxon>Rotaria</taxon>
    </lineage>
</organism>
<proteinExistence type="predicted"/>
<name>A0A821WGV1_9BILA</name>
<reference evidence="1" key="1">
    <citation type="submission" date="2021-02" db="EMBL/GenBank/DDBJ databases">
        <authorList>
            <person name="Nowell W R."/>
        </authorList>
    </citation>
    <scope>NUCLEOTIDE SEQUENCE</scope>
</reference>
<gene>
    <name evidence="1" type="ORF">UJA718_LOCUS46568</name>
</gene>
<sequence length="81" mass="9690">KSYTDQTLRWFLSRDNRTEIESAKYLQTIDHYRAHQQQQEANVSIDGHRPAGPSNEYYVTEKFVRYEKMPDRLVPVTTNNR</sequence>
<accession>A0A821WGV1</accession>
<protein>
    <submittedName>
        <fullName evidence="1">Uncharacterized protein</fullName>
    </submittedName>
</protein>
<feature type="non-terminal residue" evidence="1">
    <location>
        <position position="1"/>
    </location>
</feature>
<evidence type="ECO:0000313" key="1">
    <source>
        <dbReference type="EMBL" id="CAF4924152.1"/>
    </source>
</evidence>
<dbReference type="EMBL" id="CAJOBP010083910">
    <property type="protein sequence ID" value="CAF4924152.1"/>
    <property type="molecule type" value="Genomic_DNA"/>
</dbReference>
<dbReference type="AlphaFoldDB" id="A0A821WGV1"/>
<keyword evidence="2" id="KW-1185">Reference proteome</keyword>
<feature type="non-terminal residue" evidence="1">
    <location>
        <position position="81"/>
    </location>
</feature>
<evidence type="ECO:0000313" key="2">
    <source>
        <dbReference type="Proteomes" id="UP000663873"/>
    </source>
</evidence>
<comment type="caution">
    <text evidence="1">The sequence shown here is derived from an EMBL/GenBank/DDBJ whole genome shotgun (WGS) entry which is preliminary data.</text>
</comment>
<dbReference type="Proteomes" id="UP000663873">
    <property type="component" value="Unassembled WGS sequence"/>
</dbReference>